<evidence type="ECO:0000256" key="1">
    <source>
        <dbReference type="SAM" id="MobiDB-lite"/>
    </source>
</evidence>
<sequence length="359" mass="39698">MAAAVLGGKRRKPKPGKVDHTTTSPCKNMNKEQTAEGKLSTADSCKPKSGASSGECAEDVRLATSSSTVDSRAGSADPSGLERKDDGAKVIAAGTRMTTRSGAYFSNRYDMNDEDEALLKRMQGEDQEEALHADIKAAVEAETEAVLADFGTEDLTKIVLITIKAAVPAIVKAVQKQLLASNDSSRAHRNILLSRYKEDELEQYSRKENVRIHGIQEENMEETEEILVEKVCKLAAEAGTNIRESDISAVHRLGGAKKQGKTRPVIVRFVSRRKKAELMRNKAVLRSHSSSKNIFISDDLTSMRYKLFKYAKEKCPHTFIKEGKVICKHDGHYKTINSPDDLFLIGYDDLDYKLFGIDI</sequence>
<name>A0AAW0PIK5_9GOBI</name>
<dbReference type="Gene3D" id="3.30.70.1820">
    <property type="entry name" value="L1 transposable element, RRM domain"/>
    <property type="match status" value="1"/>
</dbReference>
<feature type="region of interest" description="Disordered" evidence="1">
    <location>
        <begin position="1"/>
        <end position="84"/>
    </location>
</feature>
<dbReference type="AlphaFoldDB" id="A0AAW0PIK5"/>
<evidence type="ECO:0000313" key="2">
    <source>
        <dbReference type="EMBL" id="KAK7921883.1"/>
    </source>
</evidence>
<gene>
    <name evidence="2" type="ORF">WMY93_008785</name>
</gene>
<comment type="caution">
    <text evidence="2">The sequence shown here is derived from an EMBL/GenBank/DDBJ whole genome shotgun (WGS) entry which is preliminary data.</text>
</comment>
<protein>
    <submittedName>
        <fullName evidence="2">Uncharacterized protein</fullName>
    </submittedName>
</protein>
<dbReference type="Proteomes" id="UP001460270">
    <property type="component" value="Unassembled WGS sequence"/>
</dbReference>
<reference evidence="3" key="1">
    <citation type="submission" date="2024-04" db="EMBL/GenBank/DDBJ databases">
        <title>Salinicola lusitanus LLJ914,a marine bacterium isolated from the Okinawa Trough.</title>
        <authorList>
            <person name="Li J."/>
        </authorList>
    </citation>
    <scope>NUCLEOTIDE SEQUENCE [LARGE SCALE GENOMIC DNA]</scope>
</reference>
<dbReference type="EMBL" id="JBBPFD010000006">
    <property type="protein sequence ID" value="KAK7921883.1"/>
    <property type="molecule type" value="Genomic_DNA"/>
</dbReference>
<evidence type="ECO:0000313" key="3">
    <source>
        <dbReference type="Proteomes" id="UP001460270"/>
    </source>
</evidence>
<accession>A0AAW0PIK5</accession>
<proteinExistence type="predicted"/>
<keyword evidence="3" id="KW-1185">Reference proteome</keyword>
<organism evidence="2 3">
    <name type="scientific">Mugilogobius chulae</name>
    <name type="common">yellowstripe goby</name>
    <dbReference type="NCBI Taxonomy" id="88201"/>
    <lineage>
        <taxon>Eukaryota</taxon>
        <taxon>Metazoa</taxon>
        <taxon>Chordata</taxon>
        <taxon>Craniata</taxon>
        <taxon>Vertebrata</taxon>
        <taxon>Euteleostomi</taxon>
        <taxon>Actinopterygii</taxon>
        <taxon>Neopterygii</taxon>
        <taxon>Teleostei</taxon>
        <taxon>Neoteleostei</taxon>
        <taxon>Acanthomorphata</taxon>
        <taxon>Gobiaria</taxon>
        <taxon>Gobiiformes</taxon>
        <taxon>Gobioidei</taxon>
        <taxon>Gobiidae</taxon>
        <taxon>Gobionellinae</taxon>
        <taxon>Mugilogobius</taxon>
    </lineage>
</organism>